<comment type="cofactor">
    <cofactor evidence="6">
        <name>thiamine diphosphate</name>
        <dbReference type="ChEBI" id="CHEBI:58937"/>
    </cofactor>
    <text evidence="6">Binds 1 thiamine pyrophosphate per subunit.</text>
</comment>
<dbReference type="EC" id="2.2.1.9" evidence="6"/>
<comment type="subunit">
    <text evidence="6">Homodimer.</text>
</comment>
<sequence>MYSSKKNVLLLASMLEAYSIRKVVLCPGSRNAPLIQTFSQNPFFRCYTVVDERSAGFFALGLAQEIQQPVAVCCTSGTALLNLGPAVAEAYYQQVPLLVISADRPQSWIGQMDGQTLPQPGVFNSLVKQSIQLLEPDSEEDEWYCKRMIHDAIFQLMNRLPGPSHINIPLSEPLFDFSVTELPKNKPILRNPVDYSLNNSALLEEWNLSTKKMILIGQLPPFNGLEKSLESIAEKFDCVILAEHTANIRSSKVIYNFDAIIYQLLNEEIACFSPDLLITLGGHVVSKRIKKFLRSCKPASHWYVSEEPKIVDLFQSITAQLEMDPLSFVEEINKKCSSNTSKHTYQSRWLSQSKHVLPPTTTVYSDLWVMGKLLAALPCNAALQLGNSSVVRNAQLYPLDASVSVYCNRGTSGIEGSVSTAVGFASIHKGLTFLIVGDLSFFYDVNALWNRHIKSNLRILLINNGGGEIFHLLPGLNQAVSLDQYVSCRHSTRAEKWAQSMGFDYLSAQNEEEFINNLDSFFSVEASNPVLFEVITTMEVNAEAFKSYYHKLKTI</sequence>
<dbReference type="InterPro" id="IPR004433">
    <property type="entry name" value="MenaQ_synth_MenD"/>
</dbReference>
<protein>
    <recommendedName>
        <fullName evidence="6">2-succinyl-5-enolpyruvyl-6-hydroxy-3-cyclohexene-1-carboxylate synthase</fullName>
        <shortName evidence="6">SEPHCHC synthase</shortName>
        <ecNumber evidence="6">2.2.1.9</ecNumber>
    </recommendedName>
    <alternativeName>
        <fullName evidence="6">Menaquinone biosynthesis protein MenD</fullName>
    </alternativeName>
</protein>
<dbReference type="EMBL" id="FUYQ01000010">
    <property type="protein sequence ID" value="SKB54508.1"/>
    <property type="molecule type" value="Genomic_DNA"/>
</dbReference>
<evidence type="ECO:0000259" key="7">
    <source>
        <dbReference type="Pfam" id="PF02776"/>
    </source>
</evidence>
<dbReference type="GO" id="GO:0030976">
    <property type="term" value="F:thiamine pyrophosphate binding"/>
    <property type="evidence" value="ECO:0007669"/>
    <property type="project" value="UniProtKB-UniRule"/>
</dbReference>
<dbReference type="PANTHER" id="PTHR42916">
    <property type="entry name" value="2-SUCCINYL-5-ENOLPYRUVYL-6-HYDROXY-3-CYCLOHEXENE-1-CARBOXYLATE SYNTHASE"/>
    <property type="match status" value="1"/>
</dbReference>
<dbReference type="PIRSF" id="PIRSF004983">
    <property type="entry name" value="MenD"/>
    <property type="match status" value="1"/>
</dbReference>
<comment type="cofactor">
    <cofactor evidence="6">
        <name>Mg(2+)</name>
        <dbReference type="ChEBI" id="CHEBI:18420"/>
    </cofactor>
    <cofactor evidence="6">
        <name>Mn(2+)</name>
        <dbReference type="ChEBI" id="CHEBI:29035"/>
    </cofactor>
</comment>
<dbReference type="HAMAP" id="MF_01659">
    <property type="entry name" value="MenD"/>
    <property type="match status" value="1"/>
</dbReference>
<comment type="catalytic activity">
    <reaction evidence="6">
        <text>isochorismate + 2-oxoglutarate + H(+) = 5-enolpyruvoyl-6-hydroxy-2-succinyl-cyclohex-3-ene-1-carboxylate + CO2</text>
        <dbReference type="Rhea" id="RHEA:25593"/>
        <dbReference type="ChEBI" id="CHEBI:15378"/>
        <dbReference type="ChEBI" id="CHEBI:16526"/>
        <dbReference type="ChEBI" id="CHEBI:16810"/>
        <dbReference type="ChEBI" id="CHEBI:29780"/>
        <dbReference type="ChEBI" id="CHEBI:58818"/>
        <dbReference type="EC" id="2.2.1.9"/>
    </reaction>
</comment>
<keyword evidence="10" id="KW-1185">Reference proteome</keyword>
<dbReference type="AlphaFoldDB" id="A0A1T5C4R2"/>
<dbReference type="Gene3D" id="3.40.50.970">
    <property type="match status" value="2"/>
</dbReference>
<dbReference type="GO" id="GO:0000287">
    <property type="term" value="F:magnesium ion binding"/>
    <property type="evidence" value="ECO:0007669"/>
    <property type="project" value="UniProtKB-UniRule"/>
</dbReference>
<dbReference type="Proteomes" id="UP000190852">
    <property type="component" value="Unassembled WGS sequence"/>
</dbReference>
<keyword evidence="2 6" id="KW-0479">Metal-binding</keyword>
<proteinExistence type="inferred from homology"/>
<dbReference type="InterPro" id="IPR032264">
    <property type="entry name" value="MenD_middle"/>
</dbReference>
<dbReference type="SUPFAM" id="SSF52518">
    <property type="entry name" value="Thiamin diphosphate-binding fold (THDP-binding)"/>
    <property type="match status" value="2"/>
</dbReference>
<evidence type="ECO:0000313" key="9">
    <source>
        <dbReference type="EMBL" id="SKB54508.1"/>
    </source>
</evidence>
<evidence type="ECO:0000313" key="10">
    <source>
        <dbReference type="Proteomes" id="UP000190852"/>
    </source>
</evidence>
<dbReference type="GO" id="GO:0070204">
    <property type="term" value="F:2-succinyl-5-enolpyruvyl-6-hydroxy-3-cyclohexene-1-carboxylic-acid synthase activity"/>
    <property type="evidence" value="ECO:0007669"/>
    <property type="project" value="UniProtKB-UniRule"/>
</dbReference>
<evidence type="ECO:0000259" key="8">
    <source>
        <dbReference type="Pfam" id="PF16582"/>
    </source>
</evidence>
<name>A0A1T5C4R2_9BACT</name>
<dbReference type="UniPathway" id="UPA01057">
    <property type="reaction ID" value="UER00164"/>
</dbReference>
<organism evidence="9 10">
    <name type="scientific">Parabacteroides chartae</name>
    <dbReference type="NCBI Taxonomy" id="1037355"/>
    <lineage>
        <taxon>Bacteria</taxon>
        <taxon>Pseudomonadati</taxon>
        <taxon>Bacteroidota</taxon>
        <taxon>Bacteroidia</taxon>
        <taxon>Bacteroidales</taxon>
        <taxon>Tannerellaceae</taxon>
        <taxon>Parabacteroides</taxon>
    </lineage>
</organism>
<dbReference type="NCBIfam" id="TIGR00173">
    <property type="entry name" value="menD"/>
    <property type="match status" value="1"/>
</dbReference>
<comment type="similarity">
    <text evidence="6">Belongs to the TPP enzyme family. MenD subfamily.</text>
</comment>
<evidence type="ECO:0000256" key="4">
    <source>
        <dbReference type="ARBA" id="ARBA00023052"/>
    </source>
</evidence>
<keyword evidence="6" id="KW-0474">Menaquinone biosynthesis</keyword>
<comment type="function">
    <text evidence="6">Catalyzes the thiamine diphosphate-dependent decarboxylation of 2-oxoglutarate and the subsequent addition of the resulting succinic semialdehyde-thiamine pyrophosphate anion to isochorismate to yield 2-succinyl-5-enolpyruvyl-6-hydroxy-3-cyclohexene-1-carboxylate (SEPHCHC).</text>
</comment>
<dbReference type="GO" id="GO:0030145">
    <property type="term" value="F:manganese ion binding"/>
    <property type="evidence" value="ECO:0007669"/>
    <property type="project" value="UniProtKB-UniRule"/>
</dbReference>
<keyword evidence="4 6" id="KW-0786">Thiamine pyrophosphate</keyword>
<comment type="pathway">
    <text evidence="6">Quinol/quinone metabolism; 1,4-dihydroxy-2-naphthoate biosynthesis; 1,4-dihydroxy-2-naphthoate from chorismate: step 2/7.</text>
</comment>
<dbReference type="Gene3D" id="3.40.50.1220">
    <property type="entry name" value="TPP-binding domain"/>
    <property type="match status" value="1"/>
</dbReference>
<dbReference type="InterPro" id="IPR012001">
    <property type="entry name" value="Thiamin_PyroP_enz_TPP-bd_dom"/>
</dbReference>
<gene>
    <name evidence="6" type="primary">menD</name>
    <name evidence="9" type="ORF">SAMN05660349_01689</name>
</gene>
<dbReference type="GO" id="GO:0009234">
    <property type="term" value="P:menaquinone biosynthetic process"/>
    <property type="evidence" value="ECO:0007669"/>
    <property type="project" value="UniProtKB-UniRule"/>
</dbReference>
<reference evidence="10" key="1">
    <citation type="submission" date="2017-02" db="EMBL/GenBank/DDBJ databases">
        <authorList>
            <person name="Varghese N."/>
            <person name="Submissions S."/>
        </authorList>
    </citation>
    <scope>NUCLEOTIDE SEQUENCE [LARGE SCALE GENOMIC DNA]</scope>
    <source>
        <strain evidence="10">DSM 24967</strain>
    </source>
</reference>
<dbReference type="PANTHER" id="PTHR42916:SF1">
    <property type="entry name" value="PROTEIN PHYLLO, CHLOROPLASTIC"/>
    <property type="match status" value="1"/>
</dbReference>
<feature type="domain" description="Thiamine pyrophosphate enzyme N-terminal TPP-binding" evidence="7">
    <location>
        <begin position="10"/>
        <end position="111"/>
    </location>
</feature>
<evidence type="ECO:0000256" key="1">
    <source>
        <dbReference type="ARBA" id="ARBA00022679"/>
    </source>
</evidence>
<comment type="pathway">
    <text evidence="6">Quinol/quinone metabolism; menaquinone biosynthesis.</text>
</comment>
<keyword evidence="5 6" id="KW-0464">Manganese</keyword>
<accession>A0A1T5C4R2</accession>
<dbReference type="CDD" id="cd07037">
    <property type="entry name" value="TPP_PYR_MenD"/>
    <property type="match status" value="1"/>
</dbReference>
<dbReference type="Pfam" id="PF16582">
    <property type="entry name" value="TPP_enzyme_M_2"/>
    <property type="match status" value="1"/>
</dbReference>
<keyword evidence="1 6" id="KW-0808">Transferase</keyword>
<feature type="domain" description="Menaquinone biosynthesis protein MenD middle" evidence="8">
    <location>
        <begin position="200"/>
        <end position="335"/>
    </location>
</feature>
<dbReference type="RefSeq" id="WP_079683239.1">
    <property type="nucleotide sequence ID" value="NZ_FUYQ01000010.1"/>
</dbReference>
<dbReference type="CDD" id="cd02009">
    <property type="entry name" value="TPP_SHCHC_synthase"/>
    <property type="match status" value="1"/>
</dbReference>
<evidence type="ECO:0000256" key="3">
    <source>
        <dbReference type="ARBA" id="ARBA00022842"/>
    </source>
</evidence>
<evidence type="ECO:0000256" key="6">
    <source>
        <dbReference type="HAMAP-Rule" id="MF_01659"/>
    </source>
</evidence>
<dbReference type="Pfam" id="PF02776">
    <property type="entry name" value="TPP_enzyme_N"/>
    <property type="match status" value="1"/>
</dbReference>
<dbReference type="InterPro" id="IPR029061">
    <property type="entry name" value="THDP-binding"/>
</dbReference>
<evidence type="ECO:0000256" key="5">
    <source>
        <dbReference type="ARBA" id="ARBA00023211"/>
    </source>
</evidence>
<evidence type="ECO:0000256" key="2">
    <source>
        <dbReference type="ARBA" id="ARBA00022723"/>
    </source>
</evidence>
<keyword evidence="3 6" id="KW-0460">Magnesium</keyword>
<dbReference type="UniPathway" id="UPA00079"/>